<dbReference type="EMBL" id="WHJG01000043">
    <property type="protein sequence ID" value="NHZ83073.1"/>
    <property type="molecule type" value="Genomic_DNA"/>
</dbReference>
<dbReference type="RefSeq" id="WP_167092168.1">
    <property type="nucleotide sequence ID" value="NZ_WHJG01000043.1"/>
</dbReference>
<accession>A0ABX0NCP8</accession>
<proteinExistence type="predicted"/>
<dbReference type="Proteomes" id="UP000621455">
    <property type="component" value="Unassembled WGS sequence"/>
</dbReference>
<evidence type="ECO:0000313" key="2">
    <source>
        <dbReference type="Proteomes" id="UP000621455"/>
    </source>
</evidence>
<name>A0ABX0NCP8_9BURK</name>
<dbReference type="Gene3D" id="1.25.10.10">
    <property type="entry name" value="Leucine-rich Repeat Variant"/>
    <property type="match status" value="1"/>
</dbReference>
<dbReference type="InterPro" id="IPR011989">
    <property type="entry name" value="ARM-like"/>
</dbReference>
<comment type="caution">
    <text evidence="1">The sequence shown here is derived from an EMBL/GenBank/DDBJ whole genome shotgun (WGS) entry which is preliminary data.</text>
</comment>
<evidence type="ECO:0000313" key="1">
    <source>
        <dbReference type="EMBL" id="NHZ83073.1"/>
    </source>
</evidence>
<gene>
    <name evidence="1" type="ORF">F2P44_27910</name>
</gene>
<organism evidence="1 2">
    <name type="scientific">Massilia frigida</name>
    <dbReference type="NCBI Taxonomy" id="2609281"/>
    <lineage>
        <taxon>Bacteria</taxon>
        <taxon>Pseudomonadati</taxon>
        <taxon>Pseudomonadota</taxon>
        <taxon>Betaproteobacteria</taxon>
        <taxon>Burkholderiales</taxon>
        <taxon>Oxalobacteraceae</taxon>
        <taxon>Telluria group</taxon>
        <taxon>Massilia</taxon>
    </lineage>
</organism>
<reference evidence="1 2" key="1">
    <citation type="submission" date="2019-10" db="EMBL/GenBank/DDBJ databases">
        <title>Taxonomy of Antarctic Massilia spp.: description of Massilia rubra sp. nov., Massilia aquatica sp. nov., Massilia mucilaginosa sp. nov., Massilia frigida sp. nov. isolated from streams, lakes and regoliths.</title>
        <authorList>
            <person name="Holochova P."/>
            <person name="Sedlacek I."/>
            <person name="Kralova S."/>
            <person name="Maslanova I."/>
            <person name="Busse H.-J."/>
            <person name="Stankova E."/>
            <person name="Vrbovska V."/>
            <person name="Kovarovic V."/>
            <person name="Bartak M."/>
            <person name="Svec P."/>
            <person name="Pantucek R."/>
        </authorList>
    </citation>
    <scope>NUCLEOTIDE SEQUENCE [LARGE SCALE GENOMIC DNA]</scope>
    <source>
        <strain evidence="1 2">CCM 8695</strain>
    </source>
</reference>
<dbReference type="InterPro" id="IPR021133">
    <property type="entry name" value="HEAT_type_2"/>
</dbReference>
<dbReference type="InterPro" id="IPR016024">
    <property type="entry name" value="ARM-type_fold"/>
</dbReference>
<protein>
    <recommendedName>
        <fullName evidence="3">HEAT repeat domain-containing protein</fullName>
    </recommendedName>
</protein>
<dbReference type="SUPFAM" id="SSF48371">
    <property type="entry name" value="ARM repeat"/>
    <property type="match status" value="1"/>
</dbReference>
<evidence type="ECO:0008006" key="3">
    <source>
        <dbReference type="Google" id="ProtNLM"/>
    </source>
</evidence>
<sequence length="392" mass="42374">MSIFFRLFPPALPAEPAPARSAPALPLGAGQFAFAGLADLEQGLASYCGYEREAAVRACGALADPRVLPLLASRLNDWVPQVREAARAALMTLLAQLPPSASLAILPRVQHLLNAGRTDHRAWVDAFEQELIRVAGVQALLQRVHDADHAVARASFRLLRQHGACTVAELIGAIGRNWNDVMLAIQGVRLCVRLPPDQRSVLCRMALASPFGSVRMLALQAMIDIDISSDEWLPAARAALLDANSSVRAVAKPFMARHGVDLRAFYRTAARQPDQKARQVVTALAGLASLRNPEDIAFLRTFTTHGCQSVRAQALTEWLHLAPGDKDDIALAALMDVSRTGRKLSLQMVCKQRTYIPMALVSARLAATGDMDMLASFAERLGSGGMARTNGR</sequence>
<dbReference type="PROSITE" id="PS50077">
    <property type="entry name" value="HEAT_REPEAT"/>
    <property type="match status" value="1"/>
</dbReference>
<keyword evidence="2" id="KW-1185">Reference proteome</keyword>